<evidence type="ECO:0000313" key="3">
    <source>
        <dbReference type="Proteomes" id="UP001497527"/>
    </source>
</evidence>
<dbReference type="PROSITE" id="PS51352">
    <property type="entry name" value="THIOREDOXIN_2"/>
    <property type="match status" value="1"/>
</dbReference>
<protein>
    <submittedName>
        <fullName evidence="2">Thioredoxin domain-containing protein</fullName>
    </submittedName>
</protein>
<reference evidence="2 3" key="1">
    <citation type="submission" date="2024-05" db="EMBL/GenBank/DDBJ databases">
        <authorList>
            <person name="Duchaud E."/>
        </authorList>
    </citation>
    <scope>NUCLEOTIDE SEQUENCE [LARGE SCALE GENOMIC DNA]</scope>
    <source>
        <strain evidence="2">Ena-SAMPLE-TAB-13-05-2024-13:56:06:370-140308</strain>
    </source>
</reference>
<evidence type="ECO:0000313" key="2">
    <source>
        <dbReference type="EMBL" id="CAL2103621.1"/>
    </source>
</evidence>
<dbReference type="Proteomes" id="UP001497527">
    <property type="component" value="Unassembled WGS sequence"/>
</dbReference>
<dbReference type="Gene3D" id="3.40.30.10">
    <property type="entry name" value="Glutaredoxin"/>
    <property type="match status" value="1"/>
</dbReference>
<organism evidence="2 3">
    <name type="scientific">Tenacibaculum polynesiense</name>
    <dbReference type="NCBI Taxonomy" id="3137857"/>
    <lineage>
        <taxon>Bacteria</taxon>
        <taxon>Pseudomonadati</taxon>
        <taxon>Bacteroidota</taxon>
        <taxon>Flavobacteriia</taxon>
        <taxon>Flavobacteriales</taxon>
        <taxon>Flavobacteriaceae</taxon>
        <taxon>Tenacibaculum</taxon>
    </lineage>
</organism>
<dbReference type="Pfam" id="PF13905">
    <property type="entry name" value="Thioredoxin_8"/>
    <property type="match status" value="1"/>
</dbReference>
<dbReference type="InterPro" id="IPR012336">
    <property type="entry name" value="Thioredoxin-like_fold"/>
</dbReference>
<dbReference type="InterPro" id="IPR013766">
    <property type="entry name" value="Thioredoxin_domain"/>
</dbReference>
<gene>
    <name evidence="2" type="ORF">T190423A01A_40214</name>
</gene>
<evidence type="ECO:0000259" key="1">
    <source>
        <dbReference type="PROSITE" id="PS51352"/>
    </source>
</evidence>
<name>A0ABM9PDK2_9FLAO</name>
<keyword evidence="3" id="KW-1185">Reference proteome</keyword>
<sequence>MSRITLLLLFVFMVSCNTEKPTAFPEEALNEKFLTIDESPITFQEILAKYKGKKVMFEVCASWCAECISGIPQVKKLKEENPDVVFVFLSIDKTIPQWKNGIDRFFNIEGDHYYLPSALKGGFAKSLGIEDIPYYTVLNELGIASISNVSESTDPRLAEALKEQ</sequence>
<comment type="caution">
    <text evidence="2">The sequence shown here is derived from an EMBL/GenBank/DDBJ whole genome shotgun (WGS) entry which is preliminary data.</text>
</comment>
<dbReference type="InterPro" id="IPR036249">
    <property type="entry name" value="Thioredoxin-like_sf"/>
</dbReference>
<dbReference type="SUPFAM" id="SSF52833">
    <property type="entry name" value="Thioredoxin-like"/>
    <property type="match status" value="1"/>
</dbReference>
<feature type="domain" description="Thioredoxin" evidence="1">
    <location>
        <begin position="22"/>
        <end position="164"/>
    </location>
</feature>
<accession>A0ABM9PDK2</accession>
<dbReference type="EMBL" id="CAXJIO010000013">
    <property type="protein sequence ID" value="CAL2103621.1"/>
    <property type="molecule type" value="Genomic_DNA"/>
</dbReference>
<dbReference type="RefSeq" id="WP_348717817.1">
    <property type="nucleotide sequence ID" value="NZ_CAXJIO010000013.1"/>
</dbReference>
<dbReference type="PROSITE" id="PS51257">
    <property type="entry name" value="PROKAR_LIPOPROTEIN"/>
    <property type="match status" value="1"/>
</dbReference>
<proteinExistence type="predicted"/>